<dbReference type="eggNOG" id="ENOG502R9BE">
    <property type="taxonomic scope" value="Eukaryota"/>
</dbReference>
<sequence length="114" mass="13521">MPRSTVHFDLQSTSSMNLPLTVASKSSTRTKNDQKWDAYKHDIYRFYVEEDKTLDATIQMIEANSGFKASSRKWKMKLKEWRFEKNLSKHDMELIIAKALKRSREESKDTVFFH</sequence>
<dbReference type="STRING" id="1072389.K1WZA4"/>
<reference evidence="2 3" key="1">
    <citation type="journal article" date="2012" name="BMC Genomics">
        <title>Sequencing the genome of Marssonina brunnea reveals fungus-poplar co-evolution.</title>
        <authorList>
            <person name="Zhu S."/>
            <person name="Cao Y.-Z."/>
            <person name="Jiang C."/>
            <person name="Tan B.-Y."/>
            <person name="Wang Z."/>
            <person name="Feng S."/>
            <person name="Zhang L."/>
            <person name="Su X.-H."/>
            <person name="Brejova B."/>
            <person name="Vinar T."/>
            <person name="Xu M."/>
            <person name="Wang M.-X."/>
            <person name="Zhang S.-G."/>
            <person name="Huang M.-R."/>
            <person name="Wu R."/>
            <person name="Zhou Y."/>
        </authorList>
    </citation>
    <scope>NUCLEOTIDE SEQUENCE [LARGE SCALE GENOMIC DNA]</scope>
    <source>
        <strain evidence="2 3">MB_m1</strain>
    </source>
</reference>
<name>K1WZA4_MARBU</name>
<dbReference type="EMBL" id="JH921433">
    <property type="protein sequence ID" value="EKD18321.1"/>
    <property type="molecule type" value="Genomic_DNA"/>
</dbReference>
<dbReference type="HOGENOM" id="CLU_2121603_0_0_1"/>
<dbReference type="Pfam" id="PF14420">
    <property type="entry name" value="Clr5"/>
    <property type="match status" value="1"/>
</dbReference>
<dbReference type="OrthoDB" id="5986190at2759"/>
<protein>
    <recommendedName>
        <fullName evidence="1">Clr5 domain-containing protein</fullName>
    </recommendedName>
</protein>
<dbReference type="RefSeq" id="XP_007291203.1">
    <property type="nucleotide sequence ID" value="XM_007291141.1"/>
</dbReference>
<dbReference type="PANTHER" id="PTHR38788">
    <property type="entry name" value="CLR5 DOMAIN-CONTAINING PROTEIN"/>
    <property type="match status" value="1"/>
</dbReference>
<proteinExistence type="predicted"/>
<accession>K1WZA4</accession>
<keyword evidence="3" id="KW-1185">Reference proteome</keyword>
<feature type="domain" description="Clr5" evidence="1">
    <location>
        <begin position="33"/>
        <end position="85"/>
    </location>
</feature>
<gene>
    <name evidence="2" type="ORF">MBM_03314</name>
</gene>
<evidence type="ECO:0000313" key="2">
    <source>
        <dbReference type="EMBL" id="EKD18321.1"/>
    </source>
</evidence>
<dbReference type="GeneID" id="18759249"/>
<dbReference type="InterPro" id="IPR025676">
    <property type="entry name" value="Clr5_dom"/>
</dbReference>
<evidence type="ECO:0000259" key="1">
    <source>
        <dbReference type="Pfam" id="PF14420"/>
    </source>
</evidence>
<dbReference type="KEGG" id="mbe:MBM_03314"/>
<evidence type="ECO:0000313" key="3">
    <source>
        <dbReference type="Proteomes" id="UP000006753"/>
    </source>
</evidence>
<dbReference type="Proteomes" id="UP000006753">
    <property type="component" value="Unassembled WGS sequence"/>
</dbReference>
<dbReference type="AlphaFoldDB" id="K1WZA4"/>
<organism evidence="2 3">
    <name type="scientific">Marssonina brunnea f. sp. multigermtubi (strain MB_m1)</name>
    <name type="common">Marssonina leaf spot fungus</name>
    <dbReference type="NCBI Taxonomy" id="1072389"/>
    <lineage>
        <taxon>Eukaryota</taxon>
        <taxon>Fungi</taxon>
        <taxon>Dikarya</taxon>
        <taxon>Ascomycota</taxon>
        <taxon>Pezizomycotina</taxon>
        <taxon>Leotiomycetes</taxon>
        <taxon>Helotiales</taxon>
        <taxon>Drepanopezizaceae</taxon>
        <taxon>Drepanopeziza</taxon>
    </lineage>
</organism>
<dbReference type="InParanoid" id="K1WZA4"/>
<dbReference type="PANTHER" id="PTHR38788:SF3">
    <property type="entry name" value="CLR5 DOMAIN-CONTAINING PROTEIN"/>
    <property type="match status" value="1"/>
</dbReference>